<proteinExistence type="predicted"/>
<keyword evidence="2" id="KW-1185">Reference proteome</keyword>
<evidence type="ECO:0000313" key="2">
    <source>
        <dbReference type="Proteomes" id="UP000799770"/>
    </source>
</evidence>
<dbReference type="EMBL" id="ML977316">
    <property type="protein sequence ID" value="KAF2118775.1"/>
    <property type="molecule type" value="Genomic_DNA"/>
</dbReference>
<dbReference type="Proteomes" id="UP000799770">
    <property type="component" value="Unassembled WGS sequence"/>
</dbReference>
<dbReference type="AlphaFoldDB" id="A0A6A5ZHR1"/>
<sequence>MAYYLPRIQIDCPYDDEERNCFKEDLGQRYLAFALDDAPIPQILSGLDLTILSEYCLRLTDVTDNQSHIRIPKTFYRKDQWPYYTPQQHMRPFIEIFEGIYASILRSTHLMPPLEQLDEMLAFLAAFRILGMAAQADQTETIIHLRLQGNRGLRVQEMKAMWSFINNPHSMILKDGQTTSFTNNSQIEWHFINNLRKISLIAWEGNDDDYAEVQRFIKSQPKFREFWKQNNLAS</sequence>
<gene>
    <name evidence="1" type="ORF">BDV96DRAFT_642950</name>
</gene>
<accession>A0A6A5ZHR1</accession>
<reference evidence="1" key="1">
    <citation type="journal article" date="2020" name="Stud. Mycol.">
        <title>101 Dothideomycetes genomes: a test case for predicting lifestyles and emergence of pathogens.</title>
        <authorList>
            <person name="Haridas S."/>
            <person name="Albert R."/>
            <person name="Binder M."/>
            <person name="Bloem J."/>
            <person name="Labutti K."/>
            <person name="Salamov A."/>
            <person name="Andreopoulos B."/>
            <person name="Baker S."/>
            <person name="Barry K."/>
            <person name="Bills G."/>
            <person name="Bluhm B."/>
            <person name="Cannon C."/>
            <person name="Castanera R."/>
            <person name="Culley D."/>
            <person name="Daum C."/>
            <person name="Ezra D."/>
            <person name="Gonzalez J."/>
            <person name="Henrissat B."/>
            <person name="Kuo A."/>
            <person name="Liang C."/>
            <person name="Lipzen A."/>
            <person name="Lutzoni F."/>
            <person name="Magnuson J."/>
            <person name="Mondo S."/>
            <person name="Nolan M."/>
            <person name="Ohm R."/>
            <person name="Pangilinan J."/>
            <person name="Park H.-J."/>
            <person name="Ramirez L."/>
            <person name="Alfaro M."/>
            <person name="Sun H."/>
            <person name="Tritt A."/>
            <person name="Yoshinaga Y."/>
            <person name="Zwiers L.-H."/>
            <person name="Turgeon B."/>
            <person name="Goodwin S."/>
            <person name="Spatafora J."/>
            <person name="Crous P."/>
            <person name="Grigoriev I."/>
        </authorList>
    </citation>
    <scope>NUCLEOTIDE SEQUENCE</scope>
    <source>
        <strain evidence="1">CBS 627.86</strain>
    </source>
</reference>
<protein>
    <submittedName>
        <fullName evidence="1">Uncharacterized protein</fullName>
    </submittedName>
</protein>
<name>A0A6A5ZHR1_9PLEO</name>
<organism evidence="1 2">
    <name type="scientific">Lophiotrema nucula</name>
    <dbReference type="NCBI Taxonomy" id="690887"/>
    <lineage>
        <taxon>Eukaryota</taxon>
        <taxon>Fungi</taxon>
        <taxon>Dikarya</taxon>
        <taxon>Ascomycota</taxon>
        <taxon>Pezizomycotina</taxon>
        <taxon>Dothideomycetes</taxon>
        <taxon>Pleosporomycetidae</taxon>
        <taxon>Pleosporales</taxon>
        <taxon>Lophiotremataceae</taxon>
        <taxon>Lophiotrema</taxon>
    </lineage>
</organism>
<evidence type="ECO:0000313" key="1">
    <source>
        <dbReference type="EMBL" id="KAF2118775.1"/>
    </source>
</evidence>